<dbReference type="Proteomes" id="UP000016960">
    <property type="component" value="Unassembled WGS sequence"/>
</dbReference>
<keyword evidence="15" id="KW-1185">Reference proteome</keyword>
<keyword evidence="2 10" id="KW-0547">Nucleotide-binding</keyword>
<proteinExistence type="inferred from homology"/>
<dbReference type="eggNOG" id="COG0210">
    <property type="taxonomic scope" value="Bacteria"/>
</dbReference>
<name>U5DEX8_9CHRO</name>
<comment type="similarity">
    <text evidence="1 11">Belongs to the helicase family. UvrD subfamily.</text>
</comment>
<evidence type="ECO:0000256" key="10">
    <source>
        <dbReference type="PROSITE-ProRule" id="PRU00560"/>
    </source>
</evidence>
<dbReference type="CDD" id="cd18807">
    <property type="entry name" value="SF1_C_UvrD"/>
    <property type="match status" value="1"/>
</dbReference>
<dbReference type="InterPro" id="IPR000212">
    <property type="entry name" value="DNA_helicase_UvrD/REP"/>
</dbReference>
<dbReference type="FunFam" id="1.10.10.160:FF:000001">
    <property type="entry name" value="ATP-dependent DNA helicase"/>
    <property type="match status" value="1"/>
</dbReference>
<dbReference type="PROSITE" id="PS51217">
    <property type="entry name" value="UVRD_HELICASE_CTER"/>
    <property type="match status" value="1"/>
</dbReference>
<accession>U5DEX8</accession>
<dbReference type="FunFam" id="1.10.486.10:FF:000003">
    <property type="entry name" value="ATP-dependent DNA helicase"/>
    <property type="match status" value="1"/>
</dbReference>
<feature type="domain" description="UvrD-like helicase ATP-binding" evidence="12">
    <location>
        <begin position="9"/>
        <end position="342"/>
    </location>
</feature>
<dbReference type="InterPro" id="IPR014017">
    <property type="entry name" value="DNA_helicase_UvrD-like_C"/>
</dbReference>
<dbReference type="GO" id="GO:0033202">
    <property type="term" value="C:DNA helicase complex"/>
    <property type="evidence" value="ECO:0007669"/>
    <property type="project" value="TreeGrafter"/>
</dbReference>
<keyword evidence="3 10" id="KW-0378">Hydrolase</keyword>
<evidence type="ECO:0000313" key="14">
    <source>
        <dbReference type="EMBL" id="ERN40146.1"/>
    </source>
</evidence>
<protein>
    <recommendedName>
        <fullName evidence="11">ATP-dependent DNA helicase</fullName>
        <ecNumber evidence="11">5.6.2.4</ecNumber>
    </recommendedName>
</protein>
<dbReference type="EMBL" id="ASSJ01000081">
    <property type="protein sequence ID" value="ERN40146.1"/>
    <property type="molecule type" value="Genomic_DNA"/>
</dbReference>
<gene>
    <name evidence="14" type="ORF">KR51_00034360</name>
</gene>
<dbReference type="Gene3D" id="1.10.10.160">
    <property type="match status" value="1"/>
</dbReference>
<dbReference type="PATRIC" id="fig|582515.4.peg.3856"/>
<evidence type="ECO:0000256" key="9">
    <source>
        <dbReference type="ARBA" id="ARBA00048988"/>
    </source>
</evidence>
<dbReference type="GO" id="GO:0003677">
    <property type="term" value="F:DNA binding"/>
    <property type="evidence" value="ECO:0007669"/>
    <property type="project" value="UniProtKB-KW"/>
</dbReference>
<dbReference type="InterPro" id="IPR013986">
    <property type="entry name" value="DExx_box_DNA_helicase_dom_sf"/>
</dbReference>
<evidence type="ECO:0000256" key="2">
    <source>
        <dbReference type="ARBA" id="ARBA00022741"/>
    </source>
</evidence>
<evidence type="ECO:0000256" key="11">
    <source>
        <dbReference type="RuleBase" id="RU364053"/>
    </source>
</evidence>
<keyword evidence="6 11" id="KW-0238">DNA-binding</keyword>
<dbReference type="Pfam" id="PF00580">
    <property type="entry name" value="UvrD-helicase"/>
    <property type="match status" value="1"/>
</dbReference>
<evidence type="ECO:0000256" key="8">
    <source>
        <dbReference type="ARBA" id="ARBA00034617"/>
    </source>
</evidence>
<evidence type="ECO:0000256" key="4">
    <source>
        <dbReference type="ARBA" id="ARBA00022806"/>
    </source>
</evidence>
<dbReference type="PANTHER" id="PTHR11070">
    <property type="entry name" value="UVRD / RECB / PCRA DNA HELICASE FAMILY MEMBER"/>
    <property type="match status" value="1"/>
</dbReference>
<dbReference type="EC" id="5.6.2.4" evidence="11"/>
<evidence type="ECO:0000256" key="5">
    <source>
        <dbReference type="ARBA" id="ARBA00022840"/>
    </source>
</evidence>
<dbReference type="GO" id="GO:0006260">
    <property type="term" value="P:DNA replication"/>
    <property type="evidence" value="ECO:0007669"/>
    <property type="project" value="InterPro"/>
</dbReference>
<feature type="binding site" evidence="10">
    <location>
        <begin position="30"/>
        <end position="37"/>
    </location>
    <ligand>
        <name>ATP</name>
        <dbReference type="ChEBI" id="CHEBI:30616"/>
    </ligand>
</feature>
<organism evidence="14 15">
    <name type="scientific">Rubidibacter lacunae KORDI 51-2</name>
    <dbReference type="NCBI Taxonomy" id="582515"/>
    <lineage>
        <taxon>Bacteria</taxon>
        <taxon>Bacillati</taxon>
        <taxon>Cyanobacteriota</taxon>
        <taxon>Cyanophyceae</taxon>
        <taxon>Oscillatoriophycideae</taxon>
        <taxon>Chroococcales</taxon>
        <taxon>Aphanothecaceae</taxon>
        <taxon>Rubidibacter</taxon>
    </lineage>
</organism>
<keyword evidence="7" id="KW-0413">Isomerase</keyword>
<dbReference type="GO" id="GO:0009314">
    <property type="term" value="P:response to radiation"/>
    <property type="evidence" value="ECO:0007669"/>
    <property type="project" value="UniProtKB-ARBA"/>
</dbReference>
<comment type="caution">
    <text evidence="14">The sequence shown here is derived from an EMBL/GenBank/DDBJ whole genome shotgun (WGS) entry which is preliminary data.</text>
</comment>
<evidence type="ECO:0000256" key="6">
    <source>
        <dbReference type="ARBA" id="ARBA00023125"/>
    </source>
</evidence>
<keyword evidence="5 10" id="KW-0067">ATP-binding</keyword>
<comment type="catalytic activity">
    <reaction evidence="9 11">
        <text>ATP + H2O = ADP + phosphate + H(+)</text>
        <dbReference type="Rhea" id="RHEA:13065"/>
        <dbReference type="ChEBI" id="CHEBI:15377"/>
        <dbReference type="ChEBI" id="CHEBI:15378"/>
        <dbReference type="ChEBI" id="CHEBI:30616"/>
        <dbReference type="ChEBI" id="CHEBI:43474"/>
        <dbReference type="ChEBI" id="CHEBI:456216"/>
        <dbReference type="EC" id="5.6.2.4"/>
    </reaction>
</comment>
<dbReference type="InParanoid" id="U5DEX8"/>
<dbReference type="InterPro" id="IPR014016">
    <property type="entry name" value="UvrD-like_ATP-bd"/>
</dbReference>
<dbReference type="NCBIfam" id="TIGR01073">
    <property type="entry name" value="pcrA"/>
    <property type="match status" value="1"/>
</dbReference>
<dbReference type="PROSITE" id="PS51198">
    <property type="entry name" value="UVRD_HELICASE_ATP_BIND"/>
    <property type="match status" value="1"/>
</dbReference>
<dbReference type="Pfam" id="PF13361">
    <property type="entry name" value="UvrD_C"/>
    <property type="match status" value="1"/>
</dbReference>
<comment type="catalytic activity">
    <reaction evidence="8">
        <text>Couples ATP hydrolysis with the unwinding of duplex DNA by translocating in the 3'-5' direction.</text>
        <dbReference type="EC" id="5.6.2.4"/>
    </reaction>
</comment>
<dbReference type="InterPro" id="IPR005751">
    <property type="entry name" value="ATP-dep_DNA_helicase_PcrA"/>
</dbReference>
<dbReference type="STRING" id="582515.KR51_00034360"/>
<dbReference type="InterPro" id="IPR027417">
    <property type="entry name" value="P-loop_NTPase"/>
</dbReference>
<dbReference type="FunCoup" id="U5DEX8">
    <property type="interactions" value="520"/>
</dbReference>
<dbReference type="RefSeq" id="WP_022609049.1">
    <property type="nucleotide sequence ID" value="NZ_ASSJ01000081.1"/>
</dbReference>
<dbReference type="Gene3D" id="3.40.50.300">
    <property type="entry name" value="P-loop containing nucleotide triphosphate hydrolases"/>
    <property type="match status" value="2"/>
</dbReference>
<evidence type="ECO:0000259" key="13">
    <source>
        <dbReference type="PROSITE" id="PS51217"/>
    </source>
</evidence>
<reference evidence="14 15" key="1">
    <citation type="submission" date="2013-05" db="EMBL/GenBank/DDBJ databases">
        <title>Draft genome sequence of Rubidibacter lacunae KORDI 51-2.</title>
        <authorList>
            <person name="Choi D.H."/>
            <person name="Noh J.H."/>
            <person name="Kwon K.-K."/>
            <person name="Lee J.-H."/>
            <person name="Ryu J.-Y."/>
        </authorList>
    </citation>
    <scope>NUCLEOTIDE SEQUENCE [LARGE SCALE GENOMIC DNA]</scope>
    <source>
        <strain evidence="14 15">KORDI 51-2</strain>
    </source>
</reference>
<dbReference type="GO" id="GO:0000725">
    <property type="term" value="P:recombinational repair"/>
    <property type="evidence" value="ECO:0007669"/>
    <property type="project" value="TreeGrafter"/>
</dbReference>
<dbReference type="GO" id="GO:0005829">
    <property type="term" value="C:cytosol"/>
    <property type="evidence" value="ECO:0007669"/>
    <property type="project" value="TreeGrafter"/>
</dbReference>
<dbReference type="GO" id="GO:0016887">
    <property type="term" value="F:ATP hydrolysis activity"/>
    <property type="evidence" value="ECO:0007669"/>
    <property type="project" value="RHEA"/>
</dbReference>
<dbReference type="PANTHER" id="PTHR11070:SF2">
    <property type="entry name" value="ATP-DEPENDENT DNA HELICASE SRS2"/>
    <property type="match status" value="1"/>
</dbReference>
<keyword evidence="4 10" id="KW-0347">Helicase</keyword>
<dbReference type="Gene3D" id="1.10.486.10">
    <property type="entry name" value="PCRA, domain 4"/>
    <property type="match status" value="1"/>
</dbReference>
<evidence type="ECO:0000259" key="12">
    <source>
        <dbReference type="PROSITE" id="PS51198"/>
    </source>
</evidence>
<evidence type="ECO:0000256" key="3">
    <source>
        <dbReference type="ARBA" id="ARBA00022801"/>
    </source>
</evidence>
<dbReference type="Pfam" id="PF21196">
    <property type="entry name" value="PcrA_UvrD_tudor"/>
    <property type="match status" value="1"/>
</dbReference>
<feature type="domain" description="UvrD-like helicase C-terminal" evidence="13">
    <location>
        <begin position="343"/>
        <end position="618"/>
    </location>
</feature>
<evidence type="ECO:0000313" key="15">
    <source>
        <dbReference type="Proteomes" id="UP000016960"/>
    </source>
</evidence>
<evidence type="ECO:0000256" key="1">
    <source>
        <dbReference type="ARBA" id="ARBA00009922"/>
    </source>
</evidence>
<dbReference type="AlphaFoldDB" id="U5DEX8"/>
<dbReference type="CDD" id="cd17932">
    <property type="entry name" value="DEXQc_UvrD"/>
    <property type="match status" value="1"/>
</dbReference>
<dbReference type="GO" id="GO:0005524">
    <property type="term" value="F:ATP binding"/>
    <property type="evidence" value="ECO:0007669"/>
    <property type="project" value="UniProtKB-UniRule"/>
</dbReference>
<sequence>MKAPADYLSHLNPAQRSAVEHFCGPLLVVAGAGSGKTRTLTYRVAHLIRNHSVDPENILAVTFTNKAAREMQERIQLIFAQQLAEQTYSHPLESLPLQEQTALRSRAYKRYIKPLWMGTFHSLFARLLRFDIDKYRDEKERKWERNFTIYDESDAQSLVKNIVTRQFDLDEKKFDPRSIRYAIGNAKNLGHSPQDFAREQQNYRGRVIGEIYDAYQTRLAENNALDFDDLLLVPARLFEQNESILGYWHDRFRHVLVDEYQDTNRIQYRLIRLLSTNGEPHRDRWSWQQRSIFVVGDADQSIYSFRMADFKILLEFQEDFGDGLPDDDTRTMVKLEENYRSRSNILEAANALIELNTERIDKVLRPTRGCGATIYCYKADNELVEAQFVRDRILDLRRADPELDWGSFAILYRTNAQSRALEDALRSEIPYIIVGGLKFYDRKEVKDALAYLRALVNPADTVSLLRIINTPRRGIGQATVDRLVAAARELGMPLWHVLQDETSVKTLAGRSAKAVQRFALTLQTWQSQVTERSAAEILDGILSDSGYYSDLQNQGTDEATSRLENLKELANAVIQFAEENEDLSLEGFLANASLASDLDNLEEGQQAVSAMTLHSAKGLEFPVVFLVGLEQGLFPHNRAIDDPAALEEERRLCYVGITRAREQLFLSFTRERRLWGMAREPALQSQFLQELPSELLESNIVPQRLPRKSVERDRPTVGTVSATAAIQNWQIGDRVIHQTLGPGEVTLVMGEGAKTTLGIKFPGLGTKIFDPKFAPMRRVEASAN</sequence>
<evidence type="ECO:0000256" key="7">
    <source>
        <dbReference type="ARBA" id="ARBA00023235"/>
    </source>
</evidence>
<dbReference type="OrthoDB" id="9810135at2"/>
<dbReference type="SUPFAM" id="SSF52540">
    <property type="entry name" value="P-loop containing nucleoside triphosphate hydrolases"/>
    <property type="match status" value="1"/>
</dbReference>
<dbReference type="GO" id="GO:0043138">
    <property type="term" value="F:3'-5' DNA helicase activity"/>
    <property type="evidence" value="ECO:0007669"/>
    <property type="project" value="UniProtKB-EC"/>
</dbReference>